<feature type="transmembrane region" description="Helical" evidence="11">
    <location>
        <begin position="478"/>
        <end position="496"/>
    </location>
</feature>
<name>A0A7R8YLS1_HERIL</name>
<evidence type="ECO:0000256" key="1">
    <source>
        <dbReference type="ARBA" id="ARBA00004651"/>
    </source>
</evidence>
<accession>A0A7R8YLS1</accession>
<keyword evidence="4 11" id="KW-0812">Transmembrane</keyword>
<dbReference type="PANTHER" id="PTHR21137:SF44">
    <property type="entry name" value="ODORANT RECEPTOR 13A-RELATED"/>
    <property type="match status" value="1"/>
</dbReference>
<feature type="transmembrane region" description="Helical" evidence="11">
    <location>
        <begin position="416"/>
        <end position="439"/>
    </location>
</feature>
<evidence type="ECO:0000256" key="3">
    <source>
        <dbReference type="ARBA" id="ARBA00022606"/>
    </source>
</evidence>
<dbReference type="InParanoid" id="A0A7R8YLS1"/>
<evidence type="ECO:0000256" key="11">
    <source>
        <dbReference type="SAM" id="Phobius"/>
    </source>
</evidence>
<organism evidence="12 13">
    <name type="scientific">Hermetia illucens</name>
    <name type="common">Black soldier fly</name>
    <dbReference type="NCBI Taxonomy" id="343691"/>
    <lineage>
        <taxon>Eukaryota</taxon>
        <taxon>Metazoa</taxon>
        <taxon>Ecdysozoa</taxon>
        <taxon>Arthropoda</taxon>
        <taxon>Hexapoda</taxon>
        <taxon>Insecta</taxon>
        <taxon>Pterygota</taxon>
        <taxon>Neoptera</taxon>
        <taxon>Endopterygota</taxon>
        <taxon>Diptera</taxon>
        <taxon>Brachycera</taxon>
        <taxon>Stratiomyomorpha</taxon>
        <taxon>Stratiomyidae</taxon>
        <taxon>Hermetiinae</taxon>
        <taxon>Hermetia</taxon>
    </lineage>
</organism>
<reference evidence="12 13" key="1">
    <citation type="submission" date="2020-11" db="EMBL/GenBank/DDBJ databases">
        <authorList>
            <person name="Wallbank WR R."/>
            <person name="Pardo Diaz C."/>
            <person name="Kozak K."/>
            <person name="Martin S."/>
            <person name="Jiggins C."/>
            <person name="Moest M."/>
            <person name="Warren A I."/>
            <person name="Generalovic N T."/>
            <person name="Byers J.R.P. K."/>
            <person name="Montejo-Kovacevich G."/>
            <person name="Yen C E."/>
        </authorList>
    </citation>
    <scope>NUCLEOTIDE SEQUENCE [LARGE SCALE GENOMIC DNA]</scope>
</reference>
<feature type="transmembrane region" description="Helical" evidence="11">
    <location>
        <begin position="641"/>
        <end position="660"/>
    </location>
</feature>
<evidence type="ECO:0000256" key="10">
    <source>
        <dbReference type="ARBA" id="ARBA00038679"/>
    </source>
</evidence>
<sequence length="738" mass="84681">MGSQVKTVQFSHFMAVALGLYKTMGIDTFTSQVKYGTLDRFIQVVILHLGTWNLILIIIGEIIYLLKSFGSFENFLQITAVLPCIGLCVGSMGKILTVWNKKTQVKTILSQLEGIFPRNLVEQEKFQVETYRKHITKMIIPLTVVTMFALWVFNLYELFDSSVYYFRNRQFQKVYPYFVWYPFDDQTNVAYPLVYLHQCYAGYVAVGSTLATDLLLCCIINQLRMHFDFISRQIAEIVPKGRPNDVRIVKHLIEHHITILRISDEVNDVFGLSTLYIFVSSSLIICLTGFQVSAGVTDKDLVKYILFLAYELFTVFVVCYHGNYLIDSETKLFLASIVMDPKVKLVQFSDFMGITAFFYKTLGIEAFITTTQVEHGGFGNIVQVLLFHLGTWNLILSIIGEIIYLEQSFGSFANFLQITALLPCIGLCIGSIGKILTVWSKKVQLKRLLLELKHMFPQTRAEQEEFRIEAYRKHIPRVILPCTAVSMATIWVFNLYELFDSLINYFRYGYYAKVYPYFIWYPFNAQTEWAYPIIYLLQTHAGYVAVGSSLATDLLLCCIINQLQIHFDHIARQLSKMVPEGKPNDVRHIKQLIERHITILRITTEVNDVFGLSSLYIFVSSSLIICLTGFQVSAGVTNKDLVKYILFLVYQCSSVFMVSYHGNVLIDSSLGVCNAAYGQEWFQANQEYKKILLFLLTRAKKPKTLNATSMLSVSLMTFNRVISSSYQFFALVRSMYTK</sequence>
<feature type="transmembrane region" description="Helical" evidence="11">
    <location>
        <begin position="269"/>
        <end position="292"/>
    </location>
</feature>
<dbReference type="OrthoDB" id="8185860at2759"/>
<keyword evidence="6 11" id="KW-1133">Transmembrane helix</keyword>
<evidence type="ECO:0000256" key="5">
    <source>
        <dbReference type="ARBA" id="ARBA00022725"/>
    </source>
</evidence>
<keyword evidence="13" id="KW-1185">Reference proteome</keyword>
<dbReference type="InterPro" id="IPR004117">
    <property type="entry name" value="7tm6_olfct_rcpt"/>
</dbReference>
<evidence type="ECO:0000256" key="6">
    <source>
        <dbReference type="ARBA" id="ARBA00022989"/>
    </source>
</evidence>
<keyword evidence="8" id="KW-0675">Receptor</keyword>
<dbReference type="GO" id="GO:0004984">
    <property type="term" value="F:olfactory receptor activity"/>
    <property type="evidence" value="ECO:0007669"/>
    <property type="project" value="InterPro"/>
</dbReference>
<feature type="transmembrane region" description="Helical" evidence="11">
    <location>
        <begin position="304"/>
        <end position="326"/>
    </location>
</feature>
<dbReference type="FunCoup" id="A0A7R8YLS1">
    <property type="interactions" value="62"/>
</dbReference>
<evidence type="ECO:0000256" key="4">
    <source>
        <dbReference type="ARBA" id="ARBA00022692"/>
    </source>
</evidence>
<feature type="transmembrane region" description="Helical" evidence="11">
    <location>
        <begin position="710"/>
        <end position="732"/>
    </location>
</feature>
<keyword evidence="5" id="KW-0552">Olfaction</keyword>
<dbReference type="AlphaFoldDB" id="A0A7R8YLS1"/>
<gene>
    <name evidence="12" type="ORF">HERILL_LOCUS1134</name>
</gene>
<dbReference type="EMBL" id="LR899009">
    <property type="protein sequence ID" value="CAD7077823.1"/>
    <property type="molecule type" value="Genomic_DNA"/>
</dbReference>
<keyword evidence="9" id="KW-0807">Transducer</keyword>
<protein>
    <recommendedName>
        <fullName evidence="14">Odorant receptor</fullName>
    </recommendedName>
</protein>
<feature type="transmembrane region" description="Helical" evidence="11">
    <location>
        <begin position="138"/>
        <end position="156"/>
    </location>
</feature>
<keyword evidence="3" id="KW-0716">Sensory transduction</keyword>
<comment type="subunit">
    <text evidence="10">Interacts with Orco. Complexes exist early in the endomembrane system in olfactory sensory neurons (OSNs), coupling these complexes to the conserved ciliary trafficking pathway.</text>
</comment>
<feature type="transmembrane region" description="Helical" evidence="11">
    <location>
        <begin position="44"/>
        <end position="66"/>
    </location>
</feature>
<comment type="subcellular location">
    <subcellularLocation>
        <location evidence="1">Cell membrane</location>
        <topology evidence="1">Multi-pass membrane protein</topology>
    </subcellularLocation>
</comment>
<evidence type="ECO:0000256" key="9">
    <source>
        <dbReference type="ARBA" id="ARBA00023224"/>
    </source>
</evidence>
<dbReference type="GO" id="GO:0007165">
    <property type="term" value="P:signal transduction"/>
    <property type="evidence" value="ECO:0007669"/>
    <property type="project" value="UniProtKB-KW"/>
</dbReference>
<dbReference type="GO" id="GO:0005886">
    <property type="term" value="C:plasma membrane"/>
    <property type="evidence" value="ECO:0007669"/>
    <property type="project" value="UniProtKB-SubCell"/>
</dbReference>
<dbReference type="Pfam" id="PF02949">
    <property type="entry name" value="7tm_6"/>
    <property type="match status" value="2"/>
</dbReference>
<evidence type="ECO:0000313" key="13">
    <source>
        <dbReference type="Proteomes" id="UP000594454"/>
    </source>
</evidence>
<evidence type="ECO:0000256" key="2">
    <source>
        <dbReference type="ARBA" id="ARBA00022475"/>
    </source>
</evidence>
<keyword evidence="7 11" id="KW-0472">Membrane</keyword>
<evidence type="ECO:0000313" key="12">
    <source>
        <dbReference type="EMBL" id="CAD7077823.1"/>
    </source>
</evidence>
<evidence type="ECO:0000256" key="7">
    <source>
        <dbReference type="ARBA" id="ARBA00023136"/>
    </source>
</evidence>
<feature type="transmembrane region" description="Helical" evidence="11">
    <location>
        <begin position="384"/>
        <end position="404"/>
    </location>
</feature>
<dbReference type="GO" id="GO:0005549">
    <property type="term" value="F:odorant binding"/>
    <property type="evidence" value="ECO:0007669"/>
    <property type="project" value="InterPro"/>
</dbReference>
<keyword evidence="2" id="KW-1003">Cell membrane</keyword>
<evidence type="ECO:0000256" key="8">
    <source>
        <dbReference type="ARBA" id="ARBA00023170"/>
    </source>
</evidence>
<evidence type="ECO:0008006" key="14">
    <source>
        <dbReference type="Google" id="ProtNLM"/>
    </source>
</evidence>
<dbReference type="PANTHER" id="PTHR21137">
    <property type="entry name" value="ODORANT RECEPTOR"/>
    <property type="match status" value="1"/>
</dbReference>
<proteinExistence type="predicted"/>
<feature type="transmembrane region" description="Helical" evidence="11">
    <location>
        <begin position="78"/>
        <end position="99"/>
    </location>
</feature>
<feature type="transmembrane region" description="Helical" evidence="11">
    <location>
        <begin position="615"/>
        <end position="634"/>
    </location>
</feature>
<dbReference type="Proteomes" id="UP000594454">
    <property type="component" value="Chromosome 1"/>
</dbReference>